<dbReference type="Proteomes" id="UP000030153">
    <property type="component" value="Unassembled WGS sequence"/>
</dbReference>
<dbReference type="PIRSF" id="PIRSF005426">
    <property type="entry name" value="Frp"/>
    <property type="match status" value="1"/>
</dbReference>
<dbReference type="Pfam" id="PF00881">
    <property type="entry name" value="Nitroreductase"/>
    <property type="match status" value="1"/>
</dbReference>
<evidence type="ECO:0000256" key="1">
    <source>
        <dbReference type="ARBA" id="ARBA00008366"/>
    </source>
</evidence>
<evidence type="ECO:0000259" key="6">
    <source>
        <dbReference type="Pfam" id="PF00881"/>
    </source>
</evidence>
<dbReference type="AlphaFoldDB" id="A0A0A2UZZ4"/>
<keyword evidence="5" id="KW-0521">NADP</keyword>
<dbReference type="EMBL" id="AVBG01000003">
    <property type="protein sequence ID" value="KGP92131.1"/>
    <property type="molecule type" value="Genomic_DNA"/>
</dbReference>
<keyword evidence="2 5" id="KW-0285">Flavoprotein</keyword>
<evidence type="ECO:0000256" key="2">
    <source>
        <dbReference type="ARBA" id="ARBA00022630"/>
    </source>
</evidence>
<keyword evidence="3 5" id="KW-0288">FMN</keyword>
<evidence type="ECO:0000313" key="8">
    <source>
        <dbReference type="Proteomes" id="UP000030153"/>
    </source>
</evidence>
<evidence type="ECO:0000256" key="5">
    <source>
        <dbReference type="PIRNR" id="PIRNR005426"/>
    </source>
</evidence>
<dbReference type="PANTHER" id="PTHR43425">
    <property type="entry name" value="OXYGEN-INSENSITIVE NADPH NITROREDUCTASE"/>
    <property type="match status" value="1"/>
</dbReference>
<dbReference type="InterPro" id="IPR029479">
    <property type="entry name" value="Nitroreductase"/>
</dbReference>
<dbReference type="NCBIfam" id="NF008033">
    <property type="entry name" value="PRK10765.1"/>
    <property type="match status" value="1"/>
</dbReference>
<keyword evidence="4 5" id="KW-0560">Oxidoreductase</keyword>
<sequence length="246" mass="28187">MNQTLETLLQHRSIRSFTDTVLTEEQINIIVEAAQMASTSSYMQAYSIIGVTDLEKKKELADITGQSYVKDNGHLFIFCADLYRHQILASDLQKQDMIQNIENTEHFLVSSIDASLAAQNGAIAAESMGLGMCYIGSIRNNIERVDQLLQLPEHVIPLFGMVVGYPNKQTEQKPRLPKQAVYHVNSYNKEQSGDLRSFDHTIQDYYKSRKQNARLDSWTDQMIRRFSHPMRMDVSDFVQSKGFNKR</sequence>
<proteinExistence type="inferred from homology"/>
<organism evidence="7 8">
    <name type="scientific">Pontibacillus chungwhensis BH030062</name>
    <dbReference type="NCBI Taxonomy" id="1385513"/>
    <lineage>
        <taxon>Bacteria</taxon>
        <taxon>Bacillati</taxon>
        <taxon>Bacillota</taxon>
        <taxon>Bacilli</taxon>
        <taxon>Bacillales</taxon>
        <taxon>Bacillaceae</taxon>
        <taxon>Pontibacillus</taxon>
    </lineage>
</organism>
<feature type="domain" description="Nitroreductase" evidence="6">
    <location>
        <begin position="9"/>
        <end position="165"/>
    </location>
</feature>
<accession>A0A0A2UZZ4</accession>
<dbReference type="RefSeq" id="WP_036781100.1">
    <property type="nucleotide sequence ID" value="NZ_AVBG01000003.1"/>
</dbReference>
<reference evidence="7 8" key="1">
    <citation type="submission" date="2013-08" db="EMBL/GenBank/DDBJ databases">
        <title>Genome of Pontibacillus chungwhensis.</title>
        <authorList>
            <person name="Wang Q."/>
            <person name="Wang G."/>
        </authorList>
    </citation>
    <scope>NUCLEOTIDE SEQUENCE [LARGE SCALE GENOMIC DNA]</scope>
    <source>
        <strain evidence="7 8">BH030062</strain>
    </source>
</reference>
<dbReference type="Gene3D" id="3.40.109.10">
    <property type="entry name" value="NADH Oxidase"/>
    <property type="match status" value="1"/>
</dbReference>
<evidence type="ECO:0000313" key="7">
    <source>
        <dbReference type="EMBL" id="KGP92131.1"/>
    </source>
</evidence>
<dbReference type="SUPFAM" id="SSF55469">
    <property type="entry name" value="FMN-dependent nitroreductase-like"/>
    <property type="match status" value="1"/>
</dbReference>
<protein>
    <submittedName>
        <fullName evidence="7">NADPH-dependent oxidoreductase</fullName>
    </submittedName>
</protein>
<dbReference type="InterPro" id="IPR000415">
    <property type="entry name" value="Nitroreductase-like"/>
</dbReference>
<dbReference type="GO" id="GO:0016491">
    <property type="term" value="F:oxidoreductase activity"/>
    <property type="evidence" value="ECO:0007669"/>
    <property type="project" value="UniProtKB-UniRule"/>
</dbReference>
<gene>
    <name evidence="7" type="ORF">N780_00695</name>
</gene>
<comment type="caution">
    <text evidence="7">The sequence shown here is derived from an EMBL/GenBank/DDBJ whole genome shotgun (WGS) entry which is preliminary data.</text>
</comment>
<evidence type="ECO:0000256" key="4">
    <source>
        <dbReference type="ARBA" id="ARBA00023002"/>
    </source>
</evidence>
<dbReference type="CDD" id="cd02146">
    <property type="entry name" value="NfsA-like"/>
    <property type="match status" value="1"/>
</dbReference>
<evidence type="ECO:0000256" key="3">
    <source>
        <dbReference type="ARBA" id="ARBA00022643"/>
    </source>
</evidence>
<name>A0A0A2UZZ4_9BACI</name>
<dbReference type="STRING" id="1385513.N780_00695"/>
<dbReference type="PANTHER" id="PTHR43425:SF3">
    <property type="entry name" value="NADPH-DEPENDENT OXIDOREDUCTASE"/>
    <property type="match status" value="1"/>
</dbReference>
<dbReference type="InterPro" id="IPR016446">
    <property type="entry name" value="Flavin_OxRdtase_Frp"/>
</dbReference>
<dbReference type="eggNOG" id="COG0778">
    <property type="taxonomic scope" value="Bacteria"/>
</dbReference>
<keyword evidence="8" id="KW-1185">Reference proteome</keyword>
<dbReference type="OrthoDB" id="9775805at2"/>
<comment type="similarity">
    <text evidence="1 5">Belongs to the flavin oxidoreductase frp family.</text>
</comment>